<proteinExistence type="predicted"/>
<gene>
    <name evidence="1" type="ORF">AVEN_260896_1</name>
</gene>
<organism evidence="1 2">
    <name type="scientific">Araneus ventricosus</name>
    <name type="common">Orbweaver spider</name>
    <name type="synonym">Epeira ventricosa</name>
    <dbReference type="NCBI Taxonomy" id="182803"/>
    <lineage>
        <taxon>Eukaryota</taxon>
        <taxon>Metazoa</taxon>
        <taxon>Ecdysozoa</taxon>
        <taxon>Arthropoda</taxon>
        <taxon>Chelicerata</taxon>
        <taxon>Arachnida</taxon>
        <taxon>Araneae</taxon>
        <taxon>Araneomorphae</taxon>
        <taxon>Entelegynae</taxon>
        <taxon>Araneoidea</taxon>
        <taxon>Araneidae</taxon>
        <taxon>Araneus</taxon>
    </lineage>
</organism>
<sequence>MFGNAFVIEYDDLNGVFNGRLCDKENNGLSFLNLRALINLMFAEHNVGILIVAGSPYGLMYYYDKFHFTDSIHADQREKAEHKMEKSVSSNVILLTREFLRTILRTVHSNAGTQFSINAINVVVKEVFVPMQQYLDAHPSM</sequence>
<name>A0A4Y2HDT7_ARAVE</name>
<dbReference type="AlphaFoldDB" id="A0A4Y2HDT7"/>
<comment type="caution">
    <text evidence="1">The sequence shown here is derived from an EMBL/GenBank/DDBJ whole genome shotgun (WGS) entry which is preliminary data.</text>
</comment>
<protein>
    <submittedName>
        <fullName evidence="1">Uncharacterized protein</fullName>
    </submittedName>
</protein>
<keyword evidence="2" id="KW-1185">Reference proteome</keyword>
<reference evidence="1 2" key="1">
    <citation type="journal article" date="2019" name="Sci. Rep.">
        <title>Orb-weaving spider Araneus ventricosus genome elucidates the spidroin gene catalogue.</title>
        <authorList>
            <person name="Kono N."/>
            <person name="Nakamura H."/>
            <person name="Ohtoshi R."/>
            <person name="Moran D.A.P."/>
            <person name="Shinohara A."/>
            <person name="Yoshida Y."/>
            <person name="Fujiwara M."/>
            <person name="Mori M."/>
            <person name="Tomita M."/>
            <person name="Arakawa K."/>
        </authorList>
    </citation>
    <scope>NUCLEOTIDE SEQUENCE [LARGE SCALE GENOMIC DNA]</scope>
</reference>
<dbReference type="EMBL" id="BGPR01001869">
    <property type="protein sequence ID" value="GBM63460.1"/>
    <property type="molecule type" value="Genomic_DNA"/>
</dbReference>
<evidence type="ECO:0000313" key="2">
    <source>
        <dbReference type="Proteomes" id="UP000499080"/>
    </source>
</evidence>
<evidence type="ECO:0000313" key="1">
    <source>
        <dbReference type="EMBL" id="GBM63460.1"/>
    </source>
</evidence>
<accession>A0A4Y2HDT7</accession>
<dbReference type="Proteomes" id="UP000499080">
    <property type="component" value="Unassembled WGS sequence"/>
</dbReference>